<gene>
    <name evidence="2" type="ORF">DAKH74_020520</name>
</gene>
<reference evidence="2 3" key="1">
    <citation type="journal article" date="2023" name="Elife">
        <title>Identification of key yeast species and microbe-microbe interactions impacting larval growth of Drosophila in the wild.</title>
        <authorList>
            <person name="Mure A."/>
            <person name="Sugiura Y."/>
            <person name="Maeda R."/>
            <person name="Honda K."/>
            <person name="Sakurai N."/>
            <person name="Takahashi Y."/>
            <person name="Watada M."/>
            <person name="Katoh T."/>
            <person name="Gotoh A."/>
            <person name="Gotoh Y."/>
            <person name="Taniguchi I."/>
            <person name="Nakamura K."/>
            <person name="Hayashi T."/>
            <person name="Katayama T."/>
            <person name="Uemura T."/>
            <person name="Hattori Y."/>
        </authorList>
    </citation>
    <scope>NUCLEOTIDE SEQUENCE [LARGE SCALE GENOMIC DNA]</scope>
    <source>
        <strain evidence="2 3">KH-74</strain>
    </source>
</reference>
<dbReference type="AlphaFoldDB" id="A0AAV5RXN1"/>
<feature type="region of interest" description="Disordered" evidence="1">
    <location>
        <begin position="121"/>
        <end position="142"/>
    </location>
</feature>
<evidence type="ECO:0000313" key="3">
    <source>
        <dbReference type="Proteomes" id="UP001377567"/>
    </source>
</evidence>
<feature type="compositionally biased region" description="Acidic residues" evidence="1">
    <location>
        <begin position="75"/>
        <end position="85"/>
    </location>
</feature>
<sequence length="142" mass="16101">MPTHRDTCLSQAMLSSERAMVYSLSALNTHGFRSSQPKAHERYCIAASQSQGFQWNQDLFVNQFQQVYSVEFDEMSDCDEEEDGEGEGRRHSSRFSRRRSQNCISLSHESKTGLCPSATVEEIEVDSDTPENAHFRSLAGKK</sequence>
<proteinExistence type="predicted"/>
<evidence type="ECO:0000256" key="1">
    <source>
        <dbReference type="SAM" id="MobiDB-lite"/>
    </source>
</evidence>
<name>A0AAV5RXN1_MAUHU</name>
<organism evidence="2 3">
    <name type="scientific">Maudiozyma humilis</name>
    <name type="common">Sour dough yeast</name>
    <name type="synonym">Kazachstania humilis</name>
    <dbReference type="NCBI Taxonomy" id="51915"/>
    <lineage>
        <taxon>Eukaryota</taxon>
        <taxon>Fungi</taxon>
        <taxon>Dikarya</taxon>
        <taxon>Ascomycota</taxon>
        <taxon>Saccharomycotina</taxon>
        <taxon>Saccharomycetes</taxon>
        <taxon>Saccharomycetales</taxon>
        <taxon>Saccharomycetaceae</taxon>
        <taxon>Maudiozyma</taxon>
    </lineage>
</organism>
<feature type="compositionally biased region" description="Basic residues" evidence="1">
    <location>
        <begin position="91"/>
        <end position="100"/>
    </location>
</feature>
<feature type="region of interest" description="Disordered" evidence="1">
    <location>
        <begin position="75"/>
        <end position="102"/>
    </location>
</feature>
<comment type="caution">
    <text evidence="2">The sequence shown here is derived from an EMBL/GenBank/DDBJ whole genome shotgun (WGS) entry which is preliminary data.</text>
</comment>
<protein>
    <submittedName>
        <fullName evidence="2">Uncharacterized protein</fullName>
    </submittedName>
</protein>
<dbReference type="Proteomes" id="UP001377567">
    <property type="component" value="Unassembled WGS sequence"/>
</dbReference>
<evidence type="ECO:0000313" key="2">
    <source>
        <dbReference type="EMBL" id="GMM55436.1"/>
    </source>
</evidence>
<dbReference type="EMBL" id="BTGD01000005">
    <property type="protein sequence ID" value="GMM55436.1"/>
    <property type="molecule type" value="Genomic_DNA"/>
</dbReference>
<accession>A0AAV5RXN1</accession>
<keyword evidence="3" id="KW-1185">Reference proteome</keyword>